<dbReference type="PANTHER" id="PTHR48040:SF60">
    <property type="entry name" value="ABC TRANSPORTER DOMAIN-CONTAINING PROTEIN"/>
    <property type="match status" value="1"/>
</dbReference>
<dbReference type="Pfam" id="PF01061">
    <property type="entry name" value="ABC2_membrane"/>
    <property type="match status" value="1"/>
</dbReference>
<feature type="domain" description="Plant PDR ABC transporter associated" evidence="8">
    <location>
        <begin position="176"/>
        <end position="242"/>
    </location>
</feature>
<evidence type="ECO:0000259" key="7">
    <source>
        <dbReference type="Pfam" id="PF01061"/>
    </source>
</evidence>
<gene>
    <name evidence="9" type="ORF">Slati_4186600</name>
</gene>
<proteinExistence type="predicted"/>
<dbReference type="EMBL" id="JACGWN010000015">
    <property type="protein sequence ID" value="KAL0401567.1"/>
    <property type="molecule type" value="Genomic_DNA"/>
</dbReference>
<dbReference type="GO" id="GO:0016020">
    <property type="term" value="C:membrane"/>
    <property type="evidence" value="ECO:0007669"/>
    <property type="project" value="UniProtKB-SubCell"/>
</dbReference>
<name>A0AAW2TAF9_9LAMI</name>
<dbReference type="InterPro" id="IPR013525">
    <property type="entry name" value="ABC2_TM"/>
</dbReference>
<keyword evidence="4 6" id="KW-0472">Membrane</keyword>
<accession>A0AAW2TAF9</accession>
<feature type="transmembrane region" description="Helical" evidence="6">
    <location>
        <begin position="205"/>
        <end position="232"/>
    </location>
</feature>
<evidence type="ECO:0000256" key="2">
    <source>
        <dbReference type="ARBA" id="ARBA00022692"/>
    </source>
</evidence>
<keyword evidence="2 6" id="KW-0812">Transmembrane</keyword>
<dbReference type="GO" id="GO:0140359">
    <property type="term" value="F:ABC-type transporter activity"/>
    <property type="evidence" value="ECO:0007669"/>
    <property type="project" value="InterPro"/>
</dbReference>
<feature type="transmembrane region" description="Helical" evidence="6">
    <location>
        <begin position="377"/>
        <end position="400"/>
    </location>
</feature>
<dbReference type="AlphaFoldDB" id="A0AAW2TAF9"/>
<comment type="caution">
    <text evidence="9">The sequence shown here is derived from an EMBL/GenBank/DDBJ whole genome shotgun (WGS) entry which is preliminary data.</text>
</comment>
<dbReference type="Pfam" id="PF08370">
    <property type="entry name" value="PDR_assoc"/>
    <property type="match status" value="1"/>
</dbReference>
<feature type="domain" description="ABC-2 type transporter transmembrane" evidence="7">
    <location>
        <begin position="12"/>
        <end position="171"/>
    </location>
</feature>
<comment type="subcellular location">
    <subcellularLocation>
        <location evidence="1">Membrane</location>
        <topology evidence="1">Multi-pass membrane protein</topology>
    </subcellularLocation>
</comment>
<feature type="transmembrane region" description="Helical" evidence="6">
    <location>
        <begin position="121"/>
        <end position="142"/>
    </location>
</feature>
<feature type="transmembrane region" description="Helical" evidence="6">
    <location>
        <begin position="95"/>
        <end position="115"/>
    </location>
</feature>
<evidence type="ECO:0000256" key="3">
    <source>
        <dbReference type="ARBA" id="ARBA00022989"/>
    </source>
</evidence>
<feature type="region of interest" description="Disordered" evidence="5">
    <location>
        <begin position="271"/>
        <end position="291"/>
    </location>
</feature>
<feature type="transmembrane region" description="Helical" evidence="6">
    <location>
        <begin position="12"/>
        <end position="36"/>
    </location>
</feature>
<dbReference type="PANTHER" id="PTHR48040">
    <property type="entry name" value="PLEIOTROPIC DRUG RESISTANCE PROTEIN 1-LIKE ISOFORM X1"/>
    <property type="match status" value="1"/>
</dbReference>
<sequence length="408" mass="46154">MKSGQIADGGKFYGALFFSLINVMFNGTAELALTVLRLPVFFKQRDALFYPAWAFSLPIWLLRIPLSLMESLIWIVLTYYTIGFAPEASRFFRQLLAFFALHQMALSLFRFIAALGRTQVVANTLGTFTLLMVFVLGGFIIAKDDIKPWMIWGYYVSPMMYGQNAIAINEFLDKRWSSPNNDPRFPEPTVGKVLLSMRGMFLEDYMYWVCVAALFAFSILFNICFIVALTYLKPFGDSKSIIPDEKNKKKKLASDGSQTSNSSAASAAAIAEGKEMSVRSKSEGNNSAENSMTRKGMVLPFTPLSLAFHHVNYYVDMPAEIPIWWRWYYWASPVAWTIYGLVTSQVGDRNDPVEVPGLPDISVKEYLDCFLGFKYDFLGAVAGAHVGWAILFCLVFAYGIKYLNFQRR</sequence>
<organism evidence="9">
    <name type="scientific">Sesamum latifolium</name>
    <dbReference type="NCBI Taxonomy" id="2727402"/>
    <lineage>
        <taxon>Eukaryota</taxon>
        <taxon>Viridiplantae</taxon>
        <taxon>Streptophyta</taxon>
        <taxon>Embryophyta</taxon>
        <taxon>Tracheophyta</taxon>
        <taxon>Spermatophyta</taxon>
        <taxon>Magnoliopsida</taxon>
        <taxon>eudicotyledons</taxon>
        <taxon>Gunneridae</taxon>
        <taxon>Pentapetalae</taxon>
        <taxon>asterids</taxon>
        <taxon>lamiids</taxon>
        <taxon>Lamiales</taxon>
        <taxon>Pedaliaceae</taxon>
        <taxon>Sesamum</taxon>
    </lineage>
</organism>
<evidence type="ECO:0000256" key="6">
    <source>
        <dbReference type="SAM" id="Phobius"/>
    </source>
</evidence>
<protein>
    <submittedName>
        <fullName evidence="9">Pleiotropic drug resistance protein 2</fullName>
    </submittedName>
</protein>
<evidence type="ECO:0000256" key="1">
    <source>
        <dbReference type="ARBA" id="ARBA00004141"/>
    </source>
</evidence>
<evidence type="ECO:0000313" key="9">
    <source>
        <dbReference type="EMBL" id="KAL0401567.1"/>
    </source>
</evidence>
<evidence type="ECO:0000256" key="4">
    <source>
        <dbReference type="ARBA" id="ARBA00023136"/>
    </source>
</evidence>
<dbReference type="InterPro" id="IPR013581">
    <property type="entry name" value="PDR_assoc"/>
</dbReference>
<reference evidence="9" key="1">
    <citation type="submission" date="2020-06" db="EMBL/GenBank/DDBJ databases">
        <authorList>
            <person name="Li T."/>
            <person name="Hu X."/>
            <person name="Zhang T."/>
            <person name="Song X."/>
            <person name="Zhang H."/>
            <person name="Dai N."/>
            <person name="Sheng W."/>
            <person name="Hou X."/>
            <person name="Wei L."/>
        </authorList>
    </citation>
    <scope>NUCLEOTIDE SEQUENCE</scope>
    <source>
        <strain evidence="9">KEN1</strain>
        <tissue evidence="9">Leaf</tissue>
    </source>
</reference>
<keyword evidence="3 6" id="KW-1133">Transmembrane helix</keyword>
<evidence type="ECO:0000256" key="5">
    <source>
        <dbReference type="SAM" id="MobiDB-lite"/>
    </source>
</evidence>
<reference evidence="9" key="2">
    <citation type="journal article" date="2024" name="Plant">
        <title>Genomic evolution and insights into agronomic trait innovations of Sesamum species.</title>
        <authorList>
            <person name="Miao H."/>
            <person name="Wang L."/>
            <person name="Qu L."/>
            <person name="Liu H."/>
            <person name="Sun Y."/>
            <person name="Le M."/>
            <person name="Wang Q."/>
            <person name="Wei S."/>
            <person name="Zheng Y."/>
            <person name="Lin W."/>
            <person name="Duan Y."/>
            <person name="Cao H."/>
            <person name="Xiong S."/>
            <person name="Wang X."/>
            <person name="Wei L."/>
            <person name="Li C."/>
            <person name="Ma Q."/>
            <person name="Ju M."/>
            <person name="Zhao R."/>
            <person name="Li G."/>
            <person name="Mu C."/>
            <person name="Tian Q."/>
            <person name="Mei H."/>
            <person name="Zhang T."/>
            <person name="Gao T."/>
            <person name="Zhang H."/>
        </authorList>
    </citation>
    <scope>NUCLEOTIDE SEQUENCE</scope>
    <source>
        <strain evidence="9">KEN1</strain>
    </source>
</reference>
<feature type="compositionally biased region" description="Basic and acidic residues" evidence="5">
    <location>
        <begin position="272"/>
        <end position="282"/>
    </location>
</feature>
<evidence type="ECO:0000259" key="8">
    <source>
        <dbReference type="Pfam" id="PF08370"/>
    </source>
</evidence>